<proteinExistence type="inferred from homology"/>
<feature type="region of interest" description="Disordered" evidence="5">
    <location>
        <begin position="216"/>
        <end position="327"/>
    </location>
</feature>
<dbReference type="FunFam" id="3.30.450.50:FF:000003">
    <property type="entry name" value="25.3 kDa vesicle transport protein-like"/>
    <property type="match status" value="1"/>
</dbReference>
<evidence type="ECO:0000313" key="10">
    <source>
        <dbReference type="Proteomes" id="UP001152561"/>
    </source>
</evidence>
<sequence length="1546" mass="172493">MESDSLLDYAVFRLSPKRSRCELFVSRGGNMEKLASGLLKPFVTHLKIAEEQVALAVQSIKLEVERRGKAESWFTKGTLERFVRFVSTPEVLELVNTLDAEMSQLEAARKLYSQGAGDQLNGNGSGGSDATKKELLRAIDVRITTVKQDLSTACSRAAAAGFNWETISELQTFADRFGAPRLNEACNKFLTLKDRRPELINIRKVAGREDGAVRYSYGSDMSIDGDPTTPDQRPTGSHSAGPEKSSTCQQPKLPFVAFPSRESSLEPDDKSNEKEQEKEVTEEEKSADQAKLKRRLSVQERISMFENKQKENSGGSGKPAAAKTSPELRRLLSDVAVPPVLRRWSGASDMSIDLGGDRKDIESPPCTPSSTSVPQSKFNNSSRDVQDSPRTRPNSNLGIVDVDQGCGKARSSSHNSIAEDKSVKNQVDTGGPFSTSHMGESADFGLTTIANFKGSQVGKEFGRIEGQFSHQIGGLKDQGSLPEQMQNEIWHQEDIGSTDHLVSKRDKAPPRNAGASAQLDSGSRSRVPETSAANVFEGNSPHLQSRWQSLSETEEVEKDELSSSEKLASAYQSKVKELVHLPMKFKKQGCAAELVKKTQDSKAPLSSKVVFEAEEGLDSFSTPPIEQVQRVRQPKANQEMNDDLKMKANELEKLFAEHKLRAPGDKSNSTKRSRPGDVQSRPAASSSYRKSVVDNNNGRTFDSYTFNEPASSSKDVLNRNFSELSFSEGSRGKSYERYMQKRDTKLREEWNSKGAEKEAKQRAMENSLERSRAEMKIKFAGSADKDSMVSSSNRRAERITSYNSRSILRRDQQQLVFEQNDDEEDMSDVRKSTRGKKPLPVKGLSSTTPRTAVAPVPRSSGKASNNTSGRRRIQSENPLAQSVPNFSDMRKENTKPSSTAGKTTRSQSRNYTRSKSTSEEVPIIKEDKSRRSQSLRKSSANIAEFRETSTFDSDGVVLTPLKFDKDEIERSITDKFPKSSGSKTLLKKGKNTDFSTIGGLTKTRASAVSKIVDNNDEYNDMVFEPEDSEGRVQDEEEEEFENMTAEIQENFDNGEPRLSNDSEKLENSRSENGDVLRSFSQVNSASEAVLPSIVSNKFLSGGLVQDSPGESPISWNVHAHDPFSYPHEMSDVDASVDSPVGSPASWNSHSLSQTDSDAARMRKKWGMAQKPMLVANSSQNQSRKDMARGFKRFLKFGRKNRGTDNLVDWISATTSEGDDDTEDGRDPSNRSSEDLRKSRMGFSQEHPSDDSFYENEFFSEQVQALRSSMPAPPANFKFREDQLSGSSIKAPRSFFSLSTFRSKGSSSKSAIENFILSFAARLYARARKMVKLTFIARVTDGLPLAEGLDDGRDVPDADFYKQQVKALFKNLSMRQNDASRMSIETGPHIFHYIIEGHVCYLTMCDRSYPKKLAFQYLEDLKNEFERVNGSQIETAARPYAFIKFDTFIQKTKKLYQDTRTQRNISKLNDELYEVHQIMTRNVQEVLGVGEKLDQVSQMSSRLTSESRIYADKAKDLNRQALIRKCAPVAIVLGVVILLFWVRTKIW</sequence>
<dbReference type="OrthoDB" id="767933at2759"/>
<gene>
    <name evidence="9" type="ORF">K7X08_034225</name>
</gene>
<dbReference type="Pfam" id="PF13774">
    <property type="entry name" value="Longin"/>
    <property type="match status" value="1"/>
</dbReference>
<dbReference type="InterPro" id="IPR010908">
    <property type="entry name" value="Longin_dom"/>
</dbReference>
<dbReference type="CDD" id="cd15866">
    <property type="entry name" value="R-SNARE_SEC22"/>
    <property type="match status" value="1"/>
</dbReference>
<keyword evidence="4" id="KW-0175">Coiled coil</keyword>
<feature type="compositionally biased region" description="Polar residues" evidence="5">
    <location>
        <begin position="424"/>
        <end position="433"/>
    </location>
</feature>
<keyword evidence="10" id="KW-1185">Reference proteome</keyword>
<comment type="similarity">
    <text evidence="2">Belongs to the synaptobrevin family.</text>
</comment>
<dbReference type="SUPFAM" id="SSF64356">
    <property type="entry name" value="SNARE-like"/>
    <property type="match status" value="1"/>
</dbReference>
<accession>A0A9Q1LFE4</accession>
<dbReference type="PANTHER" id="PTHR31008">
    <property type="entry name" value="COP1-INTERACTING PROTEIN-RELATED"/>
    <property type="match status" value="1"/>
</dbReference>
<evidence type="ECO:0000256" key="4">
    <source>
        <dbReference type="PROSITE-ProRule" id="PRU00290"/>
    </source>
</evidence>
<feature type="compositionally biased region" description="Basic and acidic residues" evidence="5">
    <location>
        <begin position="1054"/>
        <end position="1073"/>
    </location>
</feature>
<feature type="region of interest" description="Disordered" evidence="5">
    <location>
        <begin position="974"/>
        <end position="993"/>
    </location>
</feature>
<dbReference type="PANTHER" id="PTHR31008:SF15">
    <property type="entry name" value="GPI-ANCHORED ADHESIN-LIKE PROTEIN"/>
    <property type="match status" value="1"/>
</dbReference>
<feature type="compositionally biased region" description="Basic and acidic residues" evidence="5">
    <location>
        <begin position="642"/>
        <end position="664"/>
    </location>
</feature>
<feature type="compositionally biased region" description="Polar residues" evidence="5">
    <location>
        <begin position="875"/>
        <end position="885"/>
    </location>
</feature>
<dbReference type="SMART" id="SM01270">
    <property type="entry name" value="Longin"/>
    <property type="match status" value="1"/>
</dbReference>
<evidence type="ECO:0000256" key="5">
    <source>
        <dbReference type="SAM" id="MobiDB-lite"/>
    </source>
</evidence>
<dbReference type="EMBL" id="JAJAGQ010000018">
    <property type="protein sequence ID" value="KAJ8535824.1"/>
    <property type="molecule type" value="Genomic_DNA"/>
</dbReference>
<dbReference type="CDD" id="cd14824">
    <property type="entry name" value="Longin"/>
    <property type="match status" value="1"/>
</dbReference>
<feature type="compositionally biased region" description="Polar residues" evidence="5">
    <location>
        <begin position="229"/>
        <end position="250"/>
    </location>
</feature>
<dbReference type="Gene3D" id="3.30.450.50">
    <property type="entry name" value="Longin domain"/>
    <property type="match status" value="1"/>
</dbReference>
<feature type="transmembrane region" description="Helical" evidence="6">
    <location>
        <begin position="1521"/>
        <end position="1541"/>
    </location>
</feature>
<feature type="region of interest" description="Disordered" evidence="5">
    <location>
        <begin position="619"/>
        <end position="938"/>
    </location>
</feature>
<dbReference type="Gene3D" id="1.20.5.110">
    <property type="match status" value="1"/>
</dbReference>
<feature type="domain" description="Longin" evidence="7">
    <location>
        <begin position="1334"/>
        <end position="1448"/>
    </location>
</feature>
<dbReference type="PROSITE" id="PS50892">
    <property type="entry name" value="V_SNARE"/>
    <property type="match status" value="1"/>
</dbReference>
<dbReference type="Proteomes" id="UP001152561">
    <property type="component" value="Unassembled WGS sequence"/>
</dbReference>
<keyword evidence="6" id="KW-0812">Transmembrane</keyword>
<evidence type="ECO:0000256" key="1">
    <source>
        <dbReference type="ARBA" id="ARBA00004308"/>
    </source>
</evidence>
<evidence type="ECO:0000256" key="6">
    <source>
        <dbReference type="SAM" id="Phobius"/>
    </source>
</evidence>
<dbReference type="InterPro" id="IPR011012">
    <property type="entry name" value="Longin-like_dom_sf"/>
</dbReference>
<feature type="domain" description="V-SNARE coiled-coil homology" evidence="8">
    <location>
        <begin position="1463"/>
        <end position="1523"/>
    </location>
</feature>
<dbReference type="SUPFAM" id="SSF58038">
    <property type="entry name" value="SNARE fusion complex"/>
    <property type="match status" value="1"/>
</dbReference>
<evidence type="ECO:0000259" key="7">
    <source>
        <dbReference type="PROSITE" id="PS50859"/>
    </source>
</evidence>
<evidence type="ECO:0000256" key="2">
    <source>
        <dbReference type="ARBA" id="ARBA00008025"/>
    </source>
</evidence>
<keyword evidence="3 6" id="KW-0472">Membrane</keyword>
<dbReference type="Pfam" id="PF00957">
    <property type="entry name" value="Synaptobrevin"/>
    <property type="match status" value="1"/>
</dbReference>
<feature type="region of interest" description="Disordered" evidence="5">
    <location>
        <begin position="500"/>
        <end position="529"/>
    </location>
</feature>
<protein>
    <submittedName>
        <fullName evidence="9">Uncharacterized protein</fullName>
    </submittedName>
</protein>
<feature type="region of interest" description="Disordered" evidence="5">
    <location>
        <begin position="1213"/>
        <end position="1250"/>
    </location>
</feature>
<feature type="compositionally biased region" description="Basic and acidic residues" evidence="5">
    <location>
        <begin position="1224"/>
        <end position="1237"/>
    </location>
</feature>
<feature type="compositionally biased region" description="Polar residues" evidence="5">
    <location>
        <begin position="1144"/>
        <end position="1156"/>
    </location>
</feature>
<dbReference type="InterPro" id="IPR042855">
    <property type="entry name" value="V_SNARE_CC"/>
</dbReference>
<dbReference type="GO" id="GO:0012505">
    <property type="term" value="C:endomembrane system"/>
    <property type="evidence" value="ECO:0007669"/>
    <property type="project" value="UniProtKB-SubCell"/>
</dbReference>
<feature type="region of interest" description="Disordered" evidence="5">
    <location>
        <begin position="1134"/>
        <end position="1157"/>
    </location>
</feature>
<dbReference type="GO" id="GO:0005737">
    <property type="term" value="C:cytoplasm"/>
    <property type="evidence" value="ECO:0007669"/>
    <property type="project" value="UniProtKB-ARBA"/>
</dbReference>
<feature type="compositionally biased region" description="Polar residues" evidence="5">
    <location>
        <begin position="895"/>
        <end position="915"/>
    </location>
</feature>
<feature type="compositionally biased region" description="Basic and acidic residues" evidence="5">
    <location>
        <begin position="916"/>
        <end position="930"/>
    </location>
</feature>
<comment type="caution">
    <text evidence="9">The sequence shown here is derived from an EMBL/GenBank/DDBJ whole genome shotgun (WGS) entry which is preliminary data.</text>
</comment>
<dbReference type="PROSITE" id="PS50859">
    <property type="entry name" value="LONGIN"/>
    <property type="match status" value="1"/>
</dbReference>
<organism evidence="9 10">
    <name type="scientific">Anisodus acutangulus</name>
    <dbReference type="NCBI Taxonomy" id="402998"/>
    <lineage>
        <taxon>Eukaryota</taxon>
        <taxon>Viridiplantae</taxon>
        <taxon>Streptophyta</taxon>
        <taxon>Embryophyta</taxon>
        <taxon>Tracheophyta</taxon>
        <taxon>Spermatophyta</taxon>
        <taxon>Magnoliopsida</taxon>
        <taxon>eudicotyledons</taxon>
        <taxon>Gunneridae</taxon>
        <taxon>Pentapetalae</taxon>
        <taxon>asterids</taxon>
        <taxon>lamiids</taxon>
        <taxon>Solanales</taxon>
        <taxon>Solanaceae</taxon>
        <taxon>Solanoideae</taxon>
        <taxon>Hyoscyameae</taxon>
        <taxon>Anisodus</taxon>
    </lineage>
</organism>
<evidence type="ECO:0000256" key="3">
    <source>
        <dbReference type="ARBA" id="ARBA00023136"/>
    </source>
</evidence>
<feature type="compositionally biased region" description="Basic and acidic residues" evidence="5">
    <location>
        <begin position="263"/>
        <end position="291"/>
    </location>
</feature>
<reference evidence="10" key="1">
    <citation type="journal article" date="2023" name="Proc. Natl. Acad. Sci. U.S.A.">
        <title>Genomic and structural basis for evolution of tropane alkaloid biosynthesis.</title>
        <authorList>
            <person name="Wanga Y.-J."/>
            <person name="Taina T."/>
            <person name="Yua J.-Y."/>
            <person name="Lia J."/>
            <person name="Xua B."/>
            <person name="Chenc J."/>
            <person name="D'Auriad J.C."/>
            <person name="Huanga J.-P."/>
            <person name="Huanga S.-X."/>
        </authorList>
    </citation>
    <scope>NUCLEOTIDE SEQUENCE [LARGE SCALE GENOMIC DNA]</scope>
    <source>
        <strain evidence="10">cv. KIB-2019</strain>
    </source>
</reference>
<feature type="region of interest" description="Disordered" evidence="5">
    <location>
        <begin position="343"/>
        <end position="433"/>
    </location>
</feature>
<evidence type="ECO:0000259" key="8">
    <source>
        <dbReference type="PROSITE" id="PS50892"/>
    </source>
</evidence>
<comment type="subcellular location">
    <subcellularLocation>
        <location evidence="1">Endomembrane system</location>
    </subcellularLocation>
</comment>
<feature type="compositionally biased region" description="Basic and acidic residues" evidence="5">
    <location>
        <begin position="730"/>
        <end position="787"/>
    </location>
</feature>
<feature type="compositionally biased region" description="Polar residues" evidence="5">
    <location>
        <begin position="682"/>
        <end position="728"/>
    </location>
</feature>
<feature type="region of interest" description="Disordered" evidence="5">
    <location>
        <begin position="1021"/>
        <end position="1073"/>
    </location>
</feature>
<evidence type="ECO:0000313" key="9">
    <source>
        <dbReference type="EMBL" id="KAJ8535824.1"/>
    </source>
</evidence>
<keyword evidence="6" id="KW-1133">Transmembrane helix</keyword>
<name>A0A9Q1LFE4_9SOLA</name>
<dbReference type="FunFam" id="1.20.5.110:FF:000028">
    <property type="entry name" value="25.3 kDa vesicle transport protein-like"/>
    <property type="match status" value="1"/>
</dbReference>